<dbReference type="Proteomes" id="UP000783102">
    <property type="component" value="Unassembled WGS sequence"/>
</dbReference>
<reference evidence="2" key="2">
    <citation type="journal article" date="2019" name="Int. J. Syst. Evol. Microbiol.">
        <title>Polynucleobacter paneuropaeus sp. nov., characterized by six strains isolated from freshwater lakes located along a 3000 km north-south cross-section across Europe.</title>
        <authorList>
            <person name="Hoetzinger M."/>
            <person name="Schmidt J."/>
            <person name="Pitt A."/>
            <person name="Koll U."/>
            <person name="Lang E."/>
            <person name="Hahn M.W."/>
        </authorList>
    </citation>
    <scope>NUCLEOTIDE SEQUENCE</scope>
    <source>
        <strain evidence="2">MG-25-Pas1-D2</strain>
    </source>
</reference>
<dbReference type="EMBL" id="JAANEY010000001">
    <property type="protein sequence ID" value="MBT8550594.1"/>
    <property type="molecule type" value="Genomic_DNA"/>
</dbReference>
<dbReference type="SUPFAM" id="SSF55729">
    <property type="entry name" value="Acyl-CoA N-acyltransferases (Nat)"/>
    <property type="match status" value="1"/>
</dbReference>
<dbReference type="Gene3D" id="3.40.630.30">
    <property type="match status" value="1"/>
</dbReference>
<dbReference type="RefSeq" id="WP_112295180.1">
    <property type="nucleotide sequence ID" value="NZ_CBCSBS010000001.1"/>
</dbReference>
<feature type="domain" description="N-acetyltransferase" evidence="1">
    <location>
        <begin position="2"/>
        <end position="141"/>
    </location>
</feature>
<protein>
    <submittedName>
        <fullName evidence="2">GNAT family N-acetyltransferase</fullName>
    </submittedName>
</protein>
<dbReference type="PANTHER" id="PTHR13355">
    <property type="entry name" value="GLUCOSAMINE 6-PHOSPHATE N-ACETYLTRANSFERASE"/>
    <property type="match status" value="1"/>
</dbReference>
<dbReference type="EMBL" id="CP030085">
    <property type="protein sequence ID" value="AWW50685.1"/>
    <property type="molecule type" value="Genomic_DNA"/>
</dbReference>
<keyword evidence="2" id="KW-0808">Transferase</keyword>
<evidence type="ECO:0000259" key="1">
    <source>
        <dbReference type="PROSITE" id="PS51186"/>
    </source>
</evidence>
<sequence length="145" mass="15982">MILIKSWAEAEVDAYRIRKTVFIEEQAVPEEMELDLYDAQAQHALLYQNSQCIGTARLVVQSDGAGKIGRMAVLSPYRRQGFGGQLLGALIGFGKSQGIARFVLNAQMVAIPFYEKLGFQAHGPVYDEAGIPHRSMMLILNPTAP</sequence>
<dbReference type="GO" id="GO:0004343">
    <property type="term" value="F:glucosamine 6-phosphate N-acetyltransferase activity"/>
    <property type="evidence" value="ECO:0007669"/>
    <property type="project" value="TreeGrafter"/>
</dbReference>
<dbReference type="InterPro" id="IPR016181">
    <property type="entry name" value="Acyl_CoA_acyltransferase"/>
</dbReference>
<organism evidence="2 4">
    <name type="scientific">Polynucleobacter paneuropaeus</name>
    <dbReference type="NCBI Taxonomy" id="2527775"/>
    <lineage>
        <taxon>Bacteria</taxon>
        <taxon>Pseudomonadati</taxon>
        <taxon>Pseudomonadota</taxon>
        <taxon>Betaproteobacteria</taxon>
        <taxon>Burkholderiales</taxon>
        <taxon>Burkholderiaceae</taxon>
        <taxon>Polynucleobacter</taxon>
    </lineage>
</organism>
<dbReference type="InterPro" id="IPR000182">
    <property type="entry name" value="GNAT_dom"/>
</dbReference>
<dbReference type="Pfam" id="PF13673">
    <property type="entry name" value="Acetyltransf_10"/>
    <property type="match status" value="1"/>
</dbReference>
<dbReference type="CDD" id="cd04301">
    <property type="entry name" value="NAT_SF"/>
    <property type="match status" value="1"/>
</dbReference>
<evidence type="ECO:0000313" key="3">
    <source>
        <dbReference type="EMBL" id="MBT8550594.1"/>
    </source>
</evidence>
<gene>
    <name evidence="3" type="ORF">G6731_01275</name>
    <name evidence="2" type="ORF">Pas1_05835</name>
</gene>
<proteinExistence type="predicted"/>
<dbReference type="AlphaFoldDB" id="A0A2Z4JUV0"/>
<evidence type="ECO:0000313" key="2">
    <source>
        <dbReference type="EMBL" id="AWW50685.1"/>
    </source>
</evidence>
<accession>A0A2Z4JUV0</accession>
<dbReference type="Proteomes" id="UP000248592">
    <property type="component" value="Chromosome"/>
</dbReference>
<name>A0A2Z4JUV0_9BURK</name>
<reference evidence="3" key="3">
    <citation type="journal article" date="2021" name="Genome Biol. Evol.">
        <title>Continental-Scale Gene Flow Prevents Allopatric Divergence of Pelagic Freshwater Bacteria.</title>
        <authorList>
            <person name="Hoetzinger M."/>
            <person name="Pitt A."/>
            <person name="Huemer A."/>
            <person name="Hahn M.W."/>
        </authorList>
    </citation>
    <scope>NUCLEOTIDE SEQUENCE</scope>
    <source>
        <strain evidence="3">SM1-W8</strain>
    </source>
</reference>
<dbReference type="InterPro" id="IPR039143">
    <property type="entry name" value="GNPNAT1-like"/>
</dbReference>
<dbReference type="PANTHER" id="PTHR13355:SF11">
    <property type="entry name" value="GLUCOSAMINE 6-PHOSPHATE N-ACETYLTRANSFERASE"/>
    <property type="match status" value="1"/>
</dbReference>
<evidence type="ECO:0000313" key="4">
    <source>
        <dbReference type="Proteomes" id="UP000248592"/>
    </source>
</evidence>
<dbReference type="PROSITE" id="PS51186">
    <property type="entry name" value="GNAT"/>
    <property type="match status" value="1"/>
</dbReference>
<dbReference type="OrthoDB" id="9796171at2"/>
<reference evidence="4" key="1">
    <citation type="submission" date="2018-06" db="EMBL/GenBank/DDBJ databases">
        <title>Description of a new Polynucleobacter species.</title>
        <authorList>
            <person name="Hahn M.W."/>
        </authorList>
    </citation>
    <scope>NUCLEOTIDE SEQUENCE [LARGE SCALE GENOMIC DNA]</scope>
    <source>
        <strain evidence="4">MG-25-Pas1-D2</strain>
    </source>
</reference>
<dbReference type="GeneID" id="66831983"/>